<keyword evidence="6" id="KW-1185">Reference proteome</keyword>
<keyword evidence="3" id="KW-0106">Calcium</keyword>
<keyword evidence="1" id="KW-0479">Metal-binding</keyword>
<dbReference type="InterPro" id="IPR018247">
    <property type="entry name" value="EF_Hand_1_Ca_BS"/>
</dbReference>
<feature type="domain" description="EF-hand" evidence="4">
    <location>
        <begin position="48"/>
        <end position="83"/>
    </location>
</feature>
<dbReference type="PROSITE" id="PS00018">
    <property type="entry name" value="EF_HAND_1"/>
    <property type="match status" value="3"/>
</dbReference>
<dbReference type="EMBL" id="CAJVCH010570448">
    <property type="protein sequence ID" value="CAG7834951.1"/>
    <property type="molecule type" value="Genomic_DNA"/>
</dbReference>
<evidence type="ECO:0000256" key="2">
    <source>
        <dbReference type="ARBA" id="ARBA00022737"/>
    </source>
</evidence>
<evidence type="ECO:0000256" key="3">
    <source>
        <dbReference type="ARBA" id="ARBA00022837"/>
    </source>
</evidence>
<evidence type="ECO:0000259" key="4">
    <source>
        <dbReference type="PROSITE" id="PS50222"/>
    </source>
</evidence>
<dbReference type="Pfam" id="PF13499">
    <property type="entry name" value="EF-hand_7"/>
    <property type="match status" value="2"/>
</dbReference>
<dbReference type="FunFam" id="1.10.238.10:FF:000181">
    <property type="entry name" value="CALML5 isoform 1"/>
    <property type="match status" value="1"/>
</dbReference>
<dbReference type="AlphaFoldDB" id="A0A8J2M8G8"/>
<accession>A0A8J2M8G8</accession>
<keyword evidence="2" id="KW-0677">Repeat</keyword>
<dbReference type="GO" id="GO:0016460">
    <property type="term" value="C:myosin II complex"/>
    <property type="evidence" value="ECO:0007669"/>
    <property type="project" value="TreeGrafter"/>
</dbReference>
<protein>
    <recommendedName>
        <fullName evidence="4">EF-hand domain-containing protein</fullName>
    </recommendedName>
</protein>
<dbReference type="InterPro" id="IPR050230">
    <property type="entry name" value="CALM/Myosin/TropC-like"/>
</dbReference>
<comment type="caution">
    <text evidence="5">The sequence shown here is derived from an EMBL/GenBank/DDBJ whole genome shotgun (WGS) entry which is preliminary data.</text>
</comment>
<evidence type="ECO:0000313" key="5">
    <source>
        <dbReference type="EMBL" id="CAG7834951.1"/>
    </source>
</evidence>
<dbReference type="PANTHER" id="PTHR23048:SF0">
    <property type="entry name" value="CALMODULIN LIKE 3"/>
    <property type="match status" value="1"/>
</dbReference>
<reference evidence="5" key="1">
    <citation type="submission" date="2021-06" db="EMBL/GenBank/DDBJ databases">
        <authorList>
            <person name="Hodson N. C."/>
            <person name="Mongue J. A."/>
            <person name="Jaron S. K."/>
        </authorList>
    </citation>
    <scope>NUCLEOTIDE SEQUENCE</scope>
</reference>
<dbReference type="Proteomes" id="UP000708208">
    <property type="component" value="Unassembled WGS sequence"/>
</dbReference>
<dbReference type="PROSITE" id="PS50222">
    <property type="entry name" value="EF_HAND_2"/>
    <property type="match status" value="3"/>
</dbReference>
<dbReference type="PANTHER" id="PTHR23048">
    <property type="entry name" value="MYOSIN LIGHT CHAIN 1, 3"/>
    <property type="match status" value="1"/>
</dbReference>
<evidence type="ECO:0000256" key="1">
    <source>
        <dbReference type="ARBA" id="ARBA00022723"/>
    </source>
</evidence>
<dbReference type="InterPro" id="IPR002048">
    <property type="entry name" value="EF_hand_dom"/>
</dbReference>
<gene>
    <name evidence="5" type="ORF">AFUS01_LOCUS44387</name>
</gene>
<dbReference type="SMART" id="SM00054">
    <property type="entry name" value="EFh"/>
    <property type="match status" value="3"/>
</dbReference>
<name>A0A8J2M8G8_9HEXA</name>
<evidence type="ECO:0000313" key="6">
    <source>
        <dbReference type="Proteomes" id="UP000708208"/>
    </source>
</evidence>
<dbReference type="CDD" id="cd00051">
    <property type="entry name" value="EFh"/>
    <property type="match status" value="1"/>
</dbReference>
<dbReference type="OrthoDB" id="26525at2759"/>
<feature type="non-terminal residue" evidence="5">
    <location>
        <position position="1"/>
    </location>
</feature>
<feature type="domain" description="EF-hand" evidence="4">
    <location>
        <begin position="123"/>
        <end position="158"/>
    </location>
</feature>
<feature type="domain" description="EF-hand" evidence="4">
    <location>
        <begin position="159"/>
        <end position="189"/>
    </location>
</feature>
<sequence>TKSEDFLVSHIPTITQGPNPQERLPRFIEQTIKVIKGEKRLIVKEDDGYNKELKTAFHLLDKNQDGMVSVSEFQIMLKNFGIDVPDKVILALIKQASATGDSLLKETEFLEWISTFLSETPEDITEDLIAAFRVFDKDQNGYITKDELKEAMEMIGEPLTEQELISLIELADTDQDGRIDYGEFAKLLL</sequence>
<proteinExistence type="predicted"/>
<organism evidence="5 6">
    <name type="scientific">Allacma fusca</name>
    <dbReference type="NCBI Taxonomy" id="39272"/>
    <lineage>
        <taxon>Eukaryota</taxon>
        <taxon>Metazoa</taxon>
        <taxon>Ecdysozoa</taxon>
        <taxon>Arthropoda</taxon>
        <taxon>Hexapoda</taxon>
        <taxon>Collembola</taxon>
        <taxon>Symphypleona</taxon>
        <taxon>Sminthuridae</taxon>
        <taxon>Allacma</taxon>
    </lineage>
</organism>
<dbReference type="GO" id="GO:0005509">
    <property type="term" value="F:calcium ion binding"/>
    <property type="evidence" value="ECO:0007669"/>
    <property type="project" value="InterPro"/>
</dbReference>